<dbReference type="Pfam" id="PF12464">
    <property type="entry name" value="Mac"/>
    <property type="match status" value="1"/>
</dbReference>
<dbReference type="GO" id="GO:0005829">
    <property type="term" value="C:cytosol"/>
    <property type="evidence" value="ECO:0007669"/>
    <property type="project" value="TreeGrafter"/>
</dbReference>
<evidence type="ECO:0000313" key="7">
    <source>
        <dbReference type="Proteomes" id="UP000182725"/>
    </source>
</evidence>
<dbReference type="InterPro" id="IPR011004">
    <property type="entry name" value="Trimer_LpxA-like_sf"/>
</dbReference>
<dbReference type="SMART" id="SM01266">
    <property type="entry name" value="Mac"/>
    <property type="match status" value="1"/>
</dbReference>
<dbReference type="InterPro" id="IPR001451">
    <property type="entry name" value="Hexapep"/>
</dbReference>
<organism evidence="6 7">
    <name type="scientific">Arthrobacter alpinus</name>
    <dbReference type="NCBI Taxonomy" id="656366"/>
    <lineage>
        <taxon>Bacteria</taxon>
        <taxon>Bacillati</taxon>
        <taxon>Actinomycetota</taxon>
        <taxon>Actinomycetes</taxon>
        <taxon>Micrococcales</taxon>
        <taxon>Micrococcaceae</taxon>
        <taxon>Arthrobacter</taxon>
    </lineage>
</organism>
<dbReference type="Pfam" id="PF00132">
    <property type="entry name" value="Hexapep"/>
    <property type="match status" value="1"/>
</dbReference>
<dbReference type="SUPFAM" id="SSF51161">
    <property type="entry name" value="Trimeric LpxA-like enzymes"/>
    <property type="match status" value="1"/>
</dbReference>
<dbReference type="GO" id="GO:0008374">
    <property type="term" value="F:O-acyltransferase activity"/>
    <property type="evidence" value="ECO:0007669"/>
    <property type="project" value="TreeGrafter"/>
</dbReference>
<dbReference type="CDD" id="cd03357">
    <property type="entry name" value="LbH_MAT_GAT"/>
    <property type="match status" value="1"/>
</dbReference>
<keyword evidence="2 6" id="KW-0808">Transferase</keyword>
<reference evidence="6 7" key="1">
    <citation type="submission" date="2016-10" db="EMBL/GenBank/DDBJ databases">
        <authorList>
            <person name="de Groot N.N."/>
        </authorList>
    </citation>
    <scope>NUCLEOTIDE SEQUENCE [LARGE SCALE GENOMIC DNA]</scope>
    <source>
        <strain evidence="6 7">DSM 22274</strain>
    </source>
</reference>
<dbReference type="InterPro" id="IPR018357">
    <property type="entry name" value="Hexapep_transf_CS"/>
</dbReference>
<accession>A0A1H5G681</accession>
<sequence>MDQAVTHPYFANDPRSMRQRMEAGDLYLAEDAELAVASQQAITAAHRYGQLWPEDRDAAELLLAELIGSLGEGVEIRPPLFVDYGRYITIGPGTFINYNFTALDVAPITIGADVMIGPNVQLLTPTHPLDSRLRRDKLEAAKPITIGDNVWLGGGVIVLPGVTIGENAVVGAGSVVTRDLPPNVMAVGNPARISKELA</sequence>
<feature type="domain" description="Maltose/galactoside acetyltransferase" evidence="5">
    <location>
        <begin position="18"/>
        <end position="72"/>
    </location>
</feature>
<dbReference type="AlphaFoldDB" id="A0A1H5G681"/>
<dbReference type="PANTHER" id="PTHR23416:SF23">
    <property type="entry name" value="ACETYLTRANSFERASE C18B11.09C-RELATED"/>
    <property type="match status" value="1"/>
</dbReference>
<evidence type="ECO:0000256" key="4">
    <source>
        <dbReference type="ARBA" id="ARBA00023315"/>
    </source>
</evidence>
<evidence type="ECO:0000256" key="3">
    <source>
        <dbReference type="ARBA" id="ARBA00022737"/>
    </source>
</evidence>
<proteinExistence type="inferred from homology"/>
<dbReference type="PANTHER" id="PTHR23416">
    <property type="entry name" value="SIALIC ACID SYNTHASE-RELATED"/>
    <property type="match status" value="1"/>
</dbReference>
<keyword evidence="4" id="KW-0012">Acyltransferase</keyword>
<dbReference type="InterPro" id="IPR024688">
    <property type="entry name" value="Mac_dom"/>
</dbReference>
<protein>
    <submittedName>
        <fullName evidence="6">Maltose O-acetyltransferase</fullName>
    </submittedName>
</protein>
<evidence type="ECO:0000313" key="6">
    <source>
        <dbReference type="EMBL" id="SEE11187.1"/>
    </source>
</evidence>
<name>A0A1H5G681_9MICC</name>
<evidence type="ECO:0000256" key="2">
    <source>
        <dbReference type="ARBA" id="ARBA00022679"/>
    </source>
</evidence>
<dbReference type="GO" id="GO:0016407">
    <property type="term" value="F:acetyltransferase activity"/>
    <property type="evidence" value="ECO:0007669"/>
    <property type="project" value="InterPro"/>
</dbReference>
<keyword evidence="3" id="KW-0677">Repeat</keyword>
<gene>
    <name evidence="6" type="ORF">SAMN04489740_0683</name>
</gene>
<dbReference type="Proteomes" id="UP000182725">
    <property type="component" value="Unassembled WGS sequence"/>
</dbReference>
<dbReference type="InterPro" id="IPR051159">
    <property type="entry name" value="Hexapeptide_acetyltransf"/>
</dbReference>
<comment type="similarity">
    <text evidence="1">Belongs to the transferase hexapeptide repeat family.</text>
</comment>
<dbReference type="EMBL" id="FNTV01000001">
    <property type="protein sequence ID" value="SEE11187.1"/>
    <property type="molecule type" value="Genomic_DNA"/>
</dbReference>
<dbReference type="PROSITE" id="PS00101">
    <property type="entry name" value="HEXAPEP_TRANSFERASES"/>
    <property type="match status" value="1"/>
</dbReference>
<evidence type="ECO:0000256" key="1">
    <source>
        <dbReference type="ARBA" id="ARBA00007274"/>
    </source>
</evidence>
<evidence type="ECO:0000259" key="5">
    <source>
        <dbReference type="SMART" id="SM01266"/>
    </source>
</evidence>
<dbReference type="FunFam" id="2.160.10.10:FF:000025">
    <property type="entry name" value="Hexapeptide-repeat containing-acetyltransferase"/>
    <property type="match status" value="1"/>
</dbReference>
<dbReference type="Gene3D" id="2.160.10.10">
    <property type="entry name" value="Hexapeptide repeat proteins"/>
    <property type="match status" value="1"/>
</dbReference>